<keyword evidence="5 8" id="KW-0067">ATP-binding</keyword>
<dbReference type="Pfam" id="PF00004">
    <property type="entry name" value="AAA"/>
    <property type="match status" value="1"/>
</dbReference>
<dbReference type="OMA" id="QINDECE"/>
<keyword evidence="7 8" id="KW-0413">Isomerase</keyword>
<dbReference type="EMBL" id="UFQT01002053">
    <property type="protein sequence ID" value="SSX32545.1"/>
    <property type="molecule type" value="Genomic_DNA"/>
</dbReference>
<keyword evidence="8" id="KW-0132">Cell division</keyword>
<protein>
    <recommendedName>
        <fullName evidence="8">Katanin p60 ATPase-containing subunit A1</fullName>
        <shortName evidence="8">Katanin p60 subunit A1</shortName>
        <ecNumber evidence="8">5.6.1.1</ecNumber>
    </recommendedName>
    <alternativeName>
        <fullName evidence="8">p60 katanin</fullName>
    </alternativeName>
</protein>
<reference evidence="11" key="1">
    <citation type="submission" date="2018-04" db="EMBL/GenBank/DDBJ databases">
        <authorList>
            <person name="Go L.Y."/>
            <person name="Mitchell J.A."/>
        </authorList>
    </citation>
    <scope>NUCLEOTIDE SEQUENCE</scope>
    <source>
        <tissue evidence="11">Whole organism</tissue>
    </source>
</reference>
<dbReference type="FunFam" id="3.40.50.300:FF:000159">
    <property type="entry name" value="Katanin p60 ATPase-containing subunit A1"/>
    <property type="match status" value="1"/>
</dbReference>
<proteinExistence type="inferred from homology"/>
<evidence type="ECO:0000256" key="8">
    <source>
        <dbReference type="HAMAP-Rule" id="MF_03023"/>
    </source>
</evidence>
<dbReference type="InterPro" id="IPR048612">
    <property type="entry name" value="KTNA1_AAA_dom"/>
</dbReference>
<dbReference type="FunFam" id="1.20.58.80:FF:000003">
    <property type="entry name" value="Katanin p60 ATPase-containing subunit A1"/>
    <property type="match status" value="1"/>
</dbReference>
<feature type="compositionally biased region" description="Basic and acidic residues" evidence="9">
    <location>
        <begin position="205"/>
        <end position="223"/>
    </location>
</feature>
<dbReference type="InterPro" id="IPR048611">
    <property type="entry name" value="KATNA1_MIT"/>
</dbReference>
<name>A0A336L9D6_CULSO</name>
<dbReference type="GO" id="GO:0051301">
    <property type="term" value="P:cell division"/>
    <property type="evidence" value="ECO:0007669"/>
    <property type="project" value="UniProtKB-KW"/>
</dbReference>
<comment type="subunit">
    <text evidence="8">Can homooligomerize into hexameric rings, which may be promoted by interaction with microtubules. Interacts with KATNB1, which may serve as a targeting subunit.</text>
</comment>
<evidence type="ECO:0000313" key="12">
    <source>
        <dbReference type="EMBL" id="SSX32545.1"/>
    </source>
</evidence>
<dbReference type="GO" id="GO:0016887">
    <property type="term" value="F:ATP hydrolysis activity"/>
    <property type="evidence" value="ECO:0007669"/>
    <property type="project" value="InterPro"/>
</dbReference>
<dbReference type="GO" id="GO:0008017">
    <property type="term" value="F:microtubule binding"/>
    <property type="evidence" value="ECO:0007669"/>
    <property type="project" value="UniProtKB-UniRule"/>
</dbReference>
<dbReference type="SMART" id="SM00382">
    <property type="entry name" value="AAA"/>
    <property type="match status" value="1"/>
</dbReference>
<dbReference type="FunFam" id="1.10.8.60:FF:000025">
    <property type="entry name" value="Katanin p60 ATPase-containing subunit A1"/>
    <property type="match status" value="1"/>
</dbReference>
<dbReference type="Gene3D" id="2.10.60.10">
    <property type="entry name" value="CD59"/>
    <property type="match status" value="1"/>
</dbReference>
<gene>
    <name evidence="11" type="primary">CSON005109</name>
    <name evidence="8" type="synonym">KATNA1</name>
</gene>
<dbReference type="CDD" id="cd00117">
    <property type="entry name" value="TFP"/>
    <property type="match status" value="1"/>
</dbReference>
<evidence type="ECO:0000256" key="7">
    <source>
        <dbReference type="ARBA" id="ARBA00023235"/>
    </source>
</evidence>
<feature type="binding site" evidence="8">
    <location>
        <begin position="401"/>
        <end position="408"/>
    </location>
    <ligand>
        <name>ATP</name>
        <dbReference type="ChEBI" id="CHEBI:30616"/>
    </ligand>
</feature>
<keyword evidence="8" id="KW-0131">Cell cycle</keyword>
<evidence type="ECO:0000259" key="10">
    <source>
        <dbReference type="SMART" id="SM00382"/>
    </source>
</evidence>
<accession>A0A336L9D6</accession>
<keyword evidence="4 8" id="KW-0547">Nucleotide-binding</keyword>
<comment type="catalytic activity">
    <reaction evidence="8">
        <text>n ATP + n H2O + a microtubule = n ADP + n phosphate + (n+1) alpha/beta tubulin heterodimers.</text>
        <dbReference type="EC" id="5.6.1.1"/>
    </reaction>
</comment>
<comment type="subcellular location">
    <subcellularLocation>
        <location evidence="1 8">Cytoplasm</location>
        <location evidence="1 8">Cytoskeleton</location>
        <location evidence="1 8">Spindle</location>
    </subcellularLocation>
    <subcellularLocation>
        <location evidence="8">Cytoplasm</location>
    </subcellularLocation>
    <subcellularLocation>
        <location evidence="8">Cytoplasm</location>
        <location evidence="8">Cytoskeleton</location>
        <location evidence="8">Microtubule organizing center</location>
        <location evidence="8">Centrosome</location>
    </subcellularLocation>
    <subcellularLocation>
        <location evidence="8">Cytoplasm</location>
        <location evidence="8">Cytoskeleton</location>
        <location evidence="8">Spindle pole</location>
    </subcellularLocation>
    <text evidence="8">Predominantly cytoplasmic. Also localized to the interphase centrosome and the mitotic spindle poles. Enhanced recruitment to the mitotic spindle poles requires microtubules and interaction with KATNB1.</text>
</comment>
<dbReference type="GO" id="GO:0000922">
    <property type="term" value="C:spindle pole"/>
    <property type="evidence" value="ECO:0007669"/>
    <property type="project" value="UniProtKB-SubCell"/>
</dbReference>
<keyword evidence="2 8" id="KW-0963">Cytoplasm</keyword>
<feature type="compositionally biased region" description="Polar residues" evidence="9">
    <location>
        <begin position="145"/>
        <end position="154"/>
    </location>
</feature>
<dbReference type="Gene3D" id="1.20.58.80">
    <property type="entry name" value="Phosphotransferase system, lactose/cellobiose-type IIA subunit"/>
    <property type="match status" value="1"/>
</dbReference>
<dbReference type="InterPro" id="IPR003960">
    <property type="entry name" value="ATPase_AAA_CS"/>
</dbReference>
<evidence type="ECO:0000256" key="2">
    <source>
        <dbReference type="ARBA" id="ARBA00022490"/>
    </source>
</evidence>
<dbReference type="Pfam" id="PF17862">
    <property type="entry name" value="AAA_lid_3"/>
    <property type="match status" value="1"/>
</dbReference>
<dbReference type="InterPro" id="IPR050304">
    <property type="entry name" value="MT-severing_AAA_ATPase"/>
</dbReference>
<dbReference type="GO" id="GO:0005737">
    <property type="term" value="C:cytoplasm"/>
    <property type="evidence" value="ECO:0007669"/>
    <property type="project" value="UniProtKB-SubCell"/>
</dbReference>
<dbReference type="CDD" id="cd21748">
    <property type="entry name" value="Kp60-NTD"/>
    <property type="match status" value="1"/>
</dbReference>
<dbReference type="PROSITE" id="PS00674">
    <property type="entry name" value="AAA"/>
    <property type="match status" value="1"/>
</dbReference>
<dbReference type="CDD" id="cd19522">
    <property type="entry name" value="RecA-like_KTNA1"/>
    <property type="match status" value="1"/>
</dbReference>
<dbReference type="SUPFAM" id="SSF52540">
    <property type="entry name" value="P-loop containing nucleoside triphosphate hydrolases"/>
    <property type="match status" value="1"/>
</dbReference>
<evidence type="ECO:0000256" key="9">
    <source>
        <dbReference type="SAM" id="MobiDB-lite"/>
    </source>
</evidence>
<comment type="activity regulation">
    <text evidence="8">ATPase activity is stimulated by microtubules, which promote homooligomerization. ATP-dependent microtubule severing is stimulated by interaction with KATNB1.</text>
</comment>
<dbReference type="InterPro" id="IPR003593">
    <property type="entry name" value="AAA+_ATPase"/>
</dbReference>
<dbReference type="InterPro" id="IPR045860">
    <property type="entry name" value="Snake_toxin-like_sf"/>
</dbReference>
<dbReference type="GO" id="GO:0005813">
    <property type="term" value="C:centrosome"/>
    <property type="evidence" value="ECO:0007669"/>
    <property type="project" value="UniProtKB-SubCell"/>
</dbReference>
<evidence type="ECO:0000256" key="4">
    <source>
        <dbReference type="ARBA" id="ARBA00022741"/>
    </source>
</evidence>
<dbReference type="Pfam" id="PF21126">
    <property type="entry name" value="KATNA1_MIT"/>
    <property type="match status" value="1"/>
</dbReference>
<reference evidence="12" key="2">
    <citation type="submission" date="2018-07" db="EMBL/GenBank/DDBJ databases">
        <authorList>
            <person name="Quirk P.G."/>
            <person name="Krulwich T.A."/>
        </authorList>
    </citation>
    <scope>NUCLEOTIDE SEQUENCE</scope>
</reference>
<comment type="function">
    <text evidence="8">Catalytic subunit of a complex which severs microtubules in an ATP-dependent manner. Microtubule severing may promote rapid reorganization of cellular microtubule arrays and the release of microtubules from the centrosome following nucleation.</text>
</comment>
<dbReference type="InterPro" id="IPR028596">
    <property type="entry name" value="KATNA1"/>
</dbReference>
<feature type="compositionally biased region" description="Basic and acidic residues" evidence="9">
    <location>
        <begin position="234"/>
        <end position="244"/>
    </location>
</feature>
<dbReference type="VEuPathDB" id="VectorBase:CSON005109"/>
<keyword evidence="8" id="KW-0498">Mitosis</keyword>
<evidence type="ECO:0000256" key="6">
    <source>
        <dbReference type="ARBA" id="ARBA00023212"/>
    </source>
</evidence>
<organism evidence="11">
    <name type="scientific">Culicoides sonorensis</name>
    <name type="common">Biting midge</name>
    <dbReference type="NCBI Taxonomy" id="179676"/>
    <lineage>
        <taxon>Eukaryota</taxon>
        <taxon>Metazoa</taxon>
        <taxon>Ecdysozoa</taxon>
        <taxon>Arthropoda</taxon>
        <taxon>Hexapoda</taxon>
        <taxon>Insecta</taxon>
        <taxon>Pterygota</taxon>
        <taxon>Neoptera</taxon>
        <taxon>Endopterygota</taxon>
        <taxon>Diptera</taxon>
        <taxon>Nematocera</taxon>
        <taxon>Chironomoidea</taxon>
        <taxon>Ceratopogonidae</taxon>
        <taxon>Ceratopogoninae</taxon>
        <taxon>Culicoides</taxon>
        <taxon>Monoculicoides</taxon>
    </lineage>
</organism>
<dbReference type="HAMAP" id="MF_03023">
    <property type="entry name" value="Katanin_p60_A1"/>
    <property type="match status" value="1"/>
</dbReference>
<feature type="domain" description="AAA+ ATPase" evidence="10">
    <location>
        <begin position="393"/>
        <end position="529"/>
    </location>
</feature>
<dbReference type="InterPro" id="IPR027417">
    <property type="entry name" value="P-loop_NTPase"/>
</dbReference>
<dbReference type="InterPro" id="IPR003959">
    <property type="entry name" value="ATPase_AAA_core"/>
</dbReference>
<evidence type="ECO:0000256" key="1">
    <source>
        <dbReference type="ARBA" id="ARBA00004186"/>
    </source>
</evidence>
<dbReference type="GO" id="GO:0005524">
    <property type="term" value="F:ATP binding"/>
    <property type="evidence" value="ECO:0007669"/>
    <property type="project" value="UniProtKB-KW"/>
</dbReference>
<dbReference type="InterPro" id="IPR041569">
    <property type="entry name" value="AAA_lid_3"/>
</dbReference>
<keyword evidence="3 8" id="KW-0493">Microtubule</keyword>
<dbReference type="GO" id="GO:0051013">
    <property type="term" value="P:microtubule severing"/>
    <property type="evidence" value="ECO:0007669"/>
    <property type="project" value="UniProtKB-UniRule"/>
</dbReference>
<dbReference type="EMBL" id="UFQS01002053">
    <property type="protein sequence ID" value="SSX13105.1"/>
    <property type="molecule type" value="Genomic_DNA"/>
</dbReference>
<dbReference type="GO" id="GO:0005874">
    <property type="term" value="C:microtubule"/>
    <property type="evidence" value="ECO:0007669"/>
    <property type="project" value="UniProtKB-KW"/>
</dbReference>
<dbReference type="Pfam" id="PF09336">
    <property type="entry name" value="Vps4_C"/>
    <property type="match status" value="1"/>
</dbReference>
<dbReference type="GO" id="GO:0008568">
    <property type="term" value="F:microtubule severing ATPase activity"/>
    <property type="evidence" value="ECO:0007669"/>
    <property type="project" value="UniProtKB-EC"/>
</dbReference>
<dbReference type="Gene3D" id="3.40.50.300">
    <property type="entry name" value="P-loop containing nucleotide triphosphate hydrolases"/>
    <property type="match status" value="1"/>
</dbReference>
<evidence type="ECO:0000313" key="11">
    <source>
        <dbReference type="EMBL" id="SSX13105.1"/>
    </source>
</evidence>
<evidence type="ECO:0000256" key="3">
    <source>
        <dbReference type="ARBA" id="ARBA00022701"/>
    </source>
</evidence>
<evidence type="ECO:0000256" key="5">
    <source>
        <dbReference type="ARBA" id="ARBA00022840"/>
    </source>
</evidence>
<dbReference type="AlphaFoldDB" id="A0A336L9D6"/>
<sequence>MVMAGNNISTQEICENTKLAREMALVGNYDSAGIYYEGVTQMLNKLLMTLHDPIRKGKWTMVLTQINKEYTQMKQIQKTLMEISMDLKNAPLLARAQRNVGEASRPGDPSAFFRPERDDFYYPPSHLMRDPDVWDPPPPLENKNPRNTRVNTANRKSEVNRKNAATKSAANGPPGIKGRLGSTTKQVNGKGARAGSSKSNGTSNKDQDNRNGDNKGGEKSDKDKEEEEDQQSEPPEKKFEPASHCDVDLVDMLEAIKCLKNLDANSTTTETVTCDSKLNETHCMNIFLDVPGLIYINAKGCASENFCKTLNISEAVSNYNLSCSVCNTRDLCNSANNHLQNFTMFFGKRDILQKNPNVKWDDIAELHEAKRLLEEAVVLPMWMPDFFKGIRRPWKGVLMVGPPGTGKTLLAKAVATECGTTFFNVSSSTLTSKYRGESEKLVRLLFEMARFYAPSTIFIDEIDSLCSRRGSESEHEASRRVKSELLVQMDGVNTEEGIVMVLAATNFPWDIDEALRRRLEKRIYIPLPNDEGREALLQINLKDVKVDPTMDLKRFSRKLKGYSGADITNVCRDASMMSMRRKIAGMKPEEIRSLSREELDMPVTAEDFDEAIKKCNKSVSEQDLRKYEAWMKEFGSS</sequence>
<dbReference type="EC" id="5.6.1.1" evidence="8"/>
<dbReference type="InterPro" id="IPR015415">
    <property type="entry name" value="Spast_Vps4_C"/>
</dbReference>
<dbReference type="PANTHER" id="PTHR23074:SF19">
    <property type="entry name" value="KATANIN P60 ATPASE-CONTAINING SUBUNIT A1"/>
    <property type="match status" value="1"/>
</dbReference>
<dbReference type="Gene3D" id="1.10.8.60">
    <property type="match status" value="1"/>
</dbReference>
<feature type="region of interest" description="Disordered" evidence="9">
    <location>
        <begin position="98"/>
        <end position="244"/>
    </location>
</feature>
<dbReference type="PANTHER" id="PTHR23074">
    <property type="entry name" value="AAA DOMAIN-CONTAINING"/>
    <property type="match status" value="1"/>
</dbReference>
<keyword evidence="6 8" id="KW-0206">Cytoskeleton</keyword>
<comment type="similarity">
    <text evidence="8">Belongs to the AAA ATPase family. Katanin p60 subunit A1 subfamily.</text>
</comment>